<sequence>MRLTIAELTLRQGLLGISPCPGRAGFYAADLLAIRYWRPALVVTFTTSEELARTAPPLGDDLAEAGIAWLHLPTADYDTPGQGWDDVSAHAHRHLAQGDKVLLHCMGGCGRSGSAALRLMVEAGEAPEPALIRLRQVRPCAVETQAQLLWASQAAAT</sequence>
<proteinExistence type="predicted"/>
<name>A0ABV7J9E0_9RHOB</name>
<protein>
    <submittedName>
        <fullName evidence="2">Protein phosphatase</fullName>
    </submittedName>
</protein>
<reference evidence="3" key="1">
    <citation type="journal article" date="2019" name="Int. J. Syst. Evol. Microbiol.">
        <title>The Global Catalogue of Microorganisms (GCM) 10K type strain sequencing project: providing services to taxonomists for standard genome sequencing and annotation.</title>
        <authorList>
            <consortium name="The Broad Institute Genomics Platform"/>
            <consortium name="The Broad Institute Genome Sequencing Center for Infectious Disease"/>
            <person name="Wu L."/>
            <person name="Ma J."/>
        </authorList>
    </citation>
    <scope>NUCLEOTIDE SEQUENCE [LARGE SCALE GENOMIC DNA]</scope>
    <source>
        <strain evidence="3">KCTC 52039</strain>
    </source>
</reference>
<dbReference type="EMBL" id="JBHRTO010000002">
    <property type="protein sequence ID" value="MFC3182728.1"/>
    <property type="molecule type" value="Genomic_DNA"/>
</dbReference>
<evidence type="ECO:0000313" key="3">
    <source>
        <dbReference type="Proteomes" id="UP001595547"/>
    </source>
</evidence>
<dbReference type="SUPFAM" id="SSF52799">
    <property type="entry name" value="(Phosphotyrosine protein) phosphatases II"/>
    <property type="match status" value="1"/>
</dbReference>
<evidence type="ECO:0000313" key="2">
    <source>
        <dbReference type="EMBL" id="MFC3182728.1"/>
    </source>
</evidence>
<dbReference type="PROSITE" id="PS50056">
    <property type="entry name" value="TYR_PHOSPHATASE_2"/>
    <property type="match status" value="1"/>
</dbReference>
<dbReference type="Proteomes" id="UP001595547">
    <property type="component" value="Unassembled WGS sequence"/>
</dbReference>
<evidence type="ECO:0000259" key="1">
    <source>
        <dbReference type="PROSITE" id="PS50056"/>
    </source>
</evidence>
<organism evidence="2 3">
    <name type="scientific">Cypionkella sinensis</name>
    <dbReference type="NCBI Taxonomy" id="1756043"/>
    <lineage>
        <taxon>Bacteria</taxon>
        <taxon>Pseudomonadati</taxon>
        <taxon>Pseudomonadota</taxon>
        <taxon>Alphaproteobacteria</taxon>
        <taxon>Rhodobacterales</taxon>
        <taxon>Paracoccaceae</taxon>
        <taxon>Cypionkella</taxon>
    </lineage>
</organism>
<gene>
    <name evidence="2" type="ORF">ACFOGH_17150</name>
</gene>
<comment type="caution">
    <text evidence="2">The sequence shown here is derived from an EMBL/GenBank/DDBJ whole genome shotgun (WGS) entry which is preliminary data.</text>
</comment>
<feature type="domain" description="Tyrosine specific protein phosphatases" evidence="1">
    <location>
        <begin position="97"/>
        <end position="149"/>
    </location>
</feature>
<accession>A0ABV7J9E0</accession>
<dbReference type="Pfam" id="PF22785">
    <property type="entry name" value="Tc-R-P"/>
    <property type="match status" value="1"/>
</dbReference>
<dbReference type="RefSeq" id="WP_380074389.1">
    <property type="nucleotide sequence ID" value="NZ_JBHRTO010000002.1"/>
</dbReference>
<dbReference type="InterPro" id="IPR016130">
    <property type="entry name" value="Tyr_Pase_AS"/>
</dbReference>
<dbReference type="InterPro" id="IPR000387">
    <property type="entry name" value="Tyr_Pase_dom"/>
</dbReference>
<dbReference type="Gene3D" id="3.90.190.10">
    <property type="entry name" value="Protein tyrosine phosphatase superfamily"/>
    <property type="match status" value="1"/>
</dbReference>
<dbReference type="InterPro" id="IPR029021">
    <property type="entry name" value="Prot-tyrosine_phosphatase-like"/>
</dbReference>
<dbReference type="PROSITE" id="PS00383">
    <property type="entry name" value="TYR_PHOSPHATASE_1"/>
    <property type="match status" value="1"/>
</dbReference>
<keyword evidence="3" id="KW-1185">Reference proteome</keyword>